<dbReference type="SUPFAM" id="SSF52540">
    <property type="entry name" value="P-loop containing nucleoside triphosphate hydrolases"/>
    <property type="match status" value="1"/>
</dbReference>
<dbReference type="EMBL" id="JADOUF010000001">
    <property type="protein sequence ID" value="MBG6135369.1"/>
    <property type="molecule type" value="Genomic_DNA"/>
</dbReference>
<evidence type="ECO:0000259" key="2">
    <source>
        <dbReference type="PROSITE" id="PS50043"/>
    </source>
</evidence>
<comment type="caution">
    <text evidence="3">The sequence shown here is derived from an EMBL/GenBank/DDBJ whole genome shotgun (WGS) entry which is preliminary data.</text>
</comment>
<feature type="domain" description="HTH luxR-type" evidence="2">
    <location>
        <begin position="738"/>
        <end position="803"/>
    </location>
</feature>
<dbReference type="AlphaFoldDB" id="A0A8J7GBF0"/>
<dbReference type="Pfam" id="PF00196">
    <property type="entry name" value="GerE"/>
    <property type="match status" value="1"/>
</dbReference>
<dbReference type="SUPFAM" id="SSF46894">
    <property type="entry name" value="C-terminal effector domain of the bipartite response regulators"/>
    <property type="match status" value="1"/>
</dbReference>
<accession>A0A8J7GBF0</accession>
<dbReference type="InterPro" id="IPR027417">
    <property type="entry name" value="P-loop_NTPase"/>
</dbReference>
<name>A0A8J7GBF0_9ACTN</name>
<dbReference type="Gene3D" id="1.10.10.10">
    <property type="entry name" value="Winged helix-like DNA-binding domain superfamily/Winged helix DNA-binding domain"/>
    <property type="match status" value="1"/>
</dbReference>
<evidence type="ECO:0000256" key="1">
    <source>
        <dbReference type="SAM" id="MobiDB-lite"/>
    </source>
</evidence>
<dbReference type="InterPro" id="IPR036388">
    <property type="entry name" value="WH-like_DNA-bd_sf"/>
</dbReference>
<evidence type="ECO:0000313" key="4">
    <source>
        <dbReference type="Proteomes" id="UP000622552"/>
    </source>
</evidence>
<keyword evidence="4" id="KW-1185">Reference proteome</keyword>
<proteinExistence type="predicted"/>
<dbReference type="Proteomes" id="UP000622552">
    <property type="component" value="Unassembled WGS sequence"/>
</dbReference>
<feature type="region of interest" description="Disordered" evidence="1">
    <location>
        <begin position="384"/>
        <end position="413"/>
    </location>
</feature>
<dbReference type="SMART" id="SM00421">
    <property type="entry name" value="HTH_LUXR"/>
    <property type="match status" value="1"/>
</dbReference>
<dbReference type="InterPro" id="IPR000792">
    <property type="entry name" value="Tscrpt_reg_LuxR_C"/>
</dbReference>
<sequence>MLAPPDILTHLVEPGLVVLTGGPGSGRSTTLGRVSAGFAGPVLSGGGLAILCGTPALPLTRAVRARLPADDPALLAEAVRSRVAGGLLVLDDLQWADVVTLDALPLISAHVRVLVALRTPHRLPDGAEDRLRSAATAWLTVPALSVAEATDLAMATAPGLSGPEVAAVVARAGGLPLAVRALARSGGAGTRDDMAYVVAEAVADLTRPARTALAALGLLGRPAEPDLLGGGLAELTAADLVTVRDGAAAPTSPYVAEVAAGALDPTERRALHQRLAELTEGLEAARHLAAAGDPDAACERAQLAAEFADSAAARAEALLLAASLTTDPAVRTAAARAALTVGRPAAALAVAPADAVAVRAEAHLQSGDPRTALAVLDAEAGDEAASGLAEAGDRAAPGRTGPPGPTAPGGEDPDALRVRILATLAVDPSAAPALLTGLPATPDDPGLRAAVAAVAAHRRDHGWEYALASAATAAGASGDALSARWCAWQLVCTLVADGRLTQARDTARSAAAACAVEVAYSWQSRFVAIELWCAALSGTGLDDVARRAVELADRTLPAVARGYALSAAALAEADAGLTRSARSRLDGVSVPDSPVDWVAAEAAWLDGQPDLALAAGDTLGPLLPGLRRITAHWARLDGAGGTPPPDAPAGPPPVAETLAAWAGRPDRFTGAAQAWRAVAVREEVRCLLALGLLSADPAVAVPPLLAAEALATSSGMVLLAGRARVGLRRHAVRRDPRGPQSDGSLTQRERQVLELVAQGEPTRRIASVLGVSRETVETHIRAGMRKLGARTRTEAAARCLEVL</sequence>
<dbReference type="PROSITE" id="PS50043">
    <property type="entry name" value="HTH_LUXR_2"/>
    <property type="match status" value="1"/>
</dbReference>
<protein>
    <submittedName>
        <fullName evidence="3">DNA-binding CsgD family transcriptional regulator</fullName>
    </submittedName>
</protein>
<keyword evidence="3" id="KW-0238">DNA-binding</keyword>
<dbReference type="GO" id="GO:0003677">
    <property type="term" value="F:DNA binding"/>
    <property type="evidence" value="ECO:0007669"/>
    <property type="project" value="UniProtKB-KW"/>
</dbReference>
<dbReference type="CDD" id="cd06170">
    <property type="entry name" value="LuxR_C_like"/>
    <property type="match status" value="1"/>
</dbReference>
<dbReference type="RefSeq" id="WP_233472511.1">
    <property type="nucleotide sequence ID" value="NZ_BONS01000003.1"/>
</dbReference>
<dbReference type="InterPro" id="IPR016032">
    <property type="entry name" value="Sig_transdc_resp-reg_C-effctor"/>
</dbReference>
<evidence type="ECO:0000313" key="3">
    <source>
        <dbReference type="EMBL" id="MBG6135369.1"/>
    </source>
</evidence>
<gene>
    <name evidence="3" type="ORF">IW245_001563</name>
</gene>
<organism evidence="3 4">
    <name type="scientific">Longispora fulva</name>
    <dbReference type="NCBI Taxonomy" id="619741"/>
    <lineage>
        <taxon>Bacteria</taxon>
        <taxon>Bacillati</taxon>
        <taxon>Actinomycetota</taxon>
        <taxon>Actinomycetes</taxon>
        <taxon>Micromonosporales</taxon>
        <taxon>Micromonosporaceae</taxon>
        <taxon>Longispora</taxon>
    </lineage>
</organism>
<dbReference type="PRINTS" id="PR00038">
    <property type="entry name" value="HTHLUXR"/>
</dbReference>
<reference evidence="3" key="1">
    <citation type="submission" date="2020-11" db="EMBL/GenBank/DDBJ databases">
        <title>Sequencing the genomes of 1000 actinobacteria strains.</title>
        <authorList>
            <person name="Klenk H.-P."/>
        </authorList>
    </citation>
    <scope>NUCLEOTIDE SEQUENCE</scope>
    <source>
        <strain evidence="3">DSM 45356</strain>
    </source>
</reference>
<dbReference type="GO" id="GO:0006355">
    <property type="term" value="P:regulation of DNA-templated transcription"/>
    <property type="evidence" value="ECO:0007669"/>
    <property type="project" value="InterPro"/>
</dbReference>